<dbReference type="InterPro" id="IPR007421">
    <property type="entry name" value="Schlafen_AlbA_2_dom"/>
</dbReference>
<dbReference type="Gene3D" id="3.30.565.60">
    <property type="match status" value="1"/>
</dbReference>
<feature type="compositionally biased region" description="Polar residues" evidence="1">
    <location>
        <begin position="523"/>
        <end position="566"/>
    </location>
</feature>
<dbReference type="InterPro" id="IPR038475">
    <property type="entry name" value="RecG_C_sf"/>
</dbReference>
<dbReference type="InterPro" id="IPR038461">
    <property type="entry name" value="Schlafen_AlbA_2_dom_sf"/>
</dbReference>
<keyword evidence="4" id="KW-1185">Reference proteome</keyword>
<feature type="domain" description="Schlafen AlbA-2" evidence="2">
    <location>
        <begin position="15"/>
        <end position="143"/>
    </location>
</feature>
<dbReference type="Proteomes" id="UP001231859">
    <property type="component" value="Chromosome"/>
</dbReference>
<dbReference type="PANTHER" id="PTHR30595">
    <property type="entry name" value="GLPR-RELATED TRANSCRIPTIONAL REPRESSOR"/>
    <property type="match status" value="1"/>
</dbReference>
<dbReference type="Gene3D" id="3.30.950.30">
    <property type="entry name" value="Schlafen, AAA domain"/>
    <property type="match status" value="1"/>
</dbReference>
<protein>
    <submittedName>
        <fullName evidence="3">DNA binding domain-containing protein</fullName>
    </submittedName>
</protein>
<organism evidence="3 4">
    <name type="scientific">Arsenophonus apicola</name>
    <dbReference type="NCBI Taxonomy" id="2879119"/>
    <lineage>
        <taxon>Bacteria</taxon>
        <taxon>Pseudomonadati</taxon>
        <taxon>Pseudomonadota</taxon>
        <taxon>Gammaproteobacteria</taxon>
        <taxon>Enterobacterales</taxon>
        <taxon>Morganellaceae</taxon>
        <taxon>Arsenophonus</taxon>
    </lineage>
</organism>
<dbReference type="EMBL" id="CP123759">
    <property type="protein sequence ID" value="WGO83306.1"/>
    <property type="molecule type" value="Genomic_DNA"/>
</dbReference>
<feature type="region of interest" description="Disordered" evidence="1">
    <location>
        <begin position="523"/>
        <end position="569"/>
    </location>
</feature>
<dbReference type="RefSeq" id="WP_280937945.1">
    <property type="nucleotide sequence ID" value="NZ_CP123759.1"/>
</dbReference>
<gene>
    <name evidence="3" type="ORF">QG404_13355</name>
</gene>
<evidence type="ECO:0000313" key="4">
    <source>
        <dbReference type="Proteomes" id="UP001231859"/>
    </source>
</evidence>
<proteinExistence type="predicted"/>
<dbReference type="PANTHER" id="PTHR30595:SF6">
    <property type="entry name" value="SCHLAFEN ALBA-2 DOMAIN-CONTAINING PROTEIN"/>
    <property type="match status" value="1"/>
</dbReference>
<sequence length="683" mass="76863">MIQLTDLLDIQALAESEEIEFKQAQGQDGKGKLPKEFWPTYSSMANTHGGYIILGVKEQDNSFLPVGINNVAKIKKELFDTLNNHSKVSYNLLSLKDFHEFNINGKQIVAIRIPQALRQQKPIFLKNNPIDNTYKRLGEADIKCSKEEVKRMLAEQVEDSRDDKILKGFDLNDIDIETLSAYKQLLAISKPQHPFLELTTLEFLQKIGGWKKDRQTGEEGITLAGVLMFGTWQAIQDAAPNYFVDYQERPEAKTEKRWIDRLCPDGTWSGNVFDFYRRVYRKLITDLKIPFEIKDGVRKGDTQIHVSLREALVNTLVHADFTGRASILVVKRPDMFGFRNPGLMRVPKEIAIKGGDSDCRNRRMHQMFLNIGASERAGSGIPKIYSGWQSVNWITPNLYETLSPSEQTLLKLSTVSLIPEHIAELLQDKFSGKFNELDDFERMIVSTAAIEGWINHSRACQLTSKHPRDVTLALPRLETKGFLVSSGEKRDKSYSLPGMGIPTPEEVFSNSIISDTSLTHNGGSLTHNGGSLTHNGGSLTHNGGSLTHNGGSLTDSGTENITMNTEVDNRDNNGRLISKLLDRPFVDDLDVLSADFKQQLFQLAQLPIKKKRLTSNEMRNVLIQLCKGHYVAISILSRLTSRTPQNLRQSHLKEMVDKGVLSLAFPNKPHSPKQGYTVLDEEC</sequence>
<evidence type="ECO:0000313" key="3">
    <source>
        <dbReference type="EMBL" id="WGO83306.1"/>
    </source>
</evidence>
<evidence type="ECO:0000256" key="1">
    <source>
        <dbReference type="SAM" id="MobiDB-lite"/>
    </source>
</evidence>
<reference evidence="3 4" key="1">
    <citation type="submission" date="2023-04" db="EMBL/GenBank/DDBJ databases">
        <title>Genome dynamics across the evolutionary transition to endosymbiosis.</title>
        <authorList>
            <person name="Siozios S."/>
            <person name="Nadal-Jimenez P."/>
            <person name="Azagi T."/>
            <person name="Sprong H."/>
            <person name="Frost C.L."/>
            <person name="Parratt S.R."/>
            <person name="Taylor G."/>
            <person name="Brettell L."/>
            <person name="Lew K.C."/>
            <person name="Croft L."/>
            <person name="King K.C."/>
            <person name="Brockhurst M.A."/>
            <person name="Hypsa V."/>
            <person name="Novakova E."/>
            <person name="Darby A.C."/>
            <person name="Hurst G.D.D."/>
        </authorList>
    </citation>
    <scope>NUCLEOTIDE SEQUENCE [LARGE SCALE GENOMIC DNA]</scope>
    <source>
        <strain evidence="4">aApi_AU</strain>
    </source>
</reference>
<name>A0ABY8P2V4_9GAMM</name>
<evidence type="ECO:0000259" key="2">
    <source>
        <dbReference type="Pfam" id="PF04326"/>
    </source>
</evidence>
<dbReference type="Pfam" id="PF04326">
    <property type="entry name" value="SLFN_AlbA_2"/>
    <property type="match status" value="1"/>
</dbReference>
<accession>A0ABY8P2V4</accession>